<reference evidence="13" key="1">
    <citation type="submission" date="2020-05" db="EMBL/GenBank/DDBJ databases">
        <authorList>
            <person name="Chiriac C."/>
            <person name="Salcher M."/>
            <person name="Ghai R."/>
            <person name="Kavagutti S V."/>
        </authorList>
    </citation>
    <scope>NUCLEOTIDE SEQUENCE</scope>
</reference>
<feature type="transmembrane region" description="Helical" evidence="11">
    <location>
        <begin position="53"/>
        <end position="77"/>
    </location>
</feature>
<dbReference type="EMBL" id="CAFBLY010000017">
    <property type="protein sequence ID" value="CAB4880690.1"/>
    <property type="molecule type" value="Genomic_DNA"/>
</dbReference>
<feature type="transmembrane region" description="Helical" evidence="11">
    <location>
        <begin position="178"/>
        <end position="199"/>
    </location>
</feature>
<sequence>MVTAHTNYDGQVSTHTAAEQGRGYLDLMKLRVVELLLVTTVPALVLAEGKLPGLVVTAASIIGGTLAAGAANAYNMIIESDIDKLMARTSKRPLVTGVLSKPQATVFATIVAIASLIIFWVFTTPLATLLTLVAIVFYVVVYTMGLKRRTAQNIVWGGAAGCMPVFIGWAAVTNSLSWTAVAFFMVIFFWTPPHFWALAIKYKDDYAAANIPMLPVVATRNRVHHEMWLHTVAMIVSSIALIRFADLQLWALILTIGLGLVFAGQLIQLRETTPDYTKVAGKIFQWSITYLSLLSVLLVVAQLLKA</sequence>
<dbReference type="FunFam" id="1.10.357.140:FF:000001">
    <property type="entry name" value="Protoheme IX farnesyltransferase"/>
    <property type="match status" value="1"/>
</dbReference>
<dbReference type="EMBL" id="CAFBPV010000019">
    <property type="protein sequence ID" value="CAB5027274.1"/>
    <property type="molecule type" value="Genomic_DNA"/>
</dbReference>
<keyword evidence="3" id="KW-1003">Cell membrane</keyword>
<feature type="transmembrane region" description="Helical" evidence="11">
    <location>
        <begin position="250"/>
        <end position="267"/>
    </location>
</feature>
<comment type="pathway">
    <text evidence="2">Porphyrin-containing compound metabolism; heme O biosynthesis; heme O from protoheme: step 1/1.</text>
</comment>
<proteinExistence type="inferred from homology"/>
<evidence type="ECO:0000256" key="6">
    <source>
        <dbReference type="ARBA" id="ARBA00022989"/>
    </source>
</evidence>
<dbReference type="NCBIfam" id="TIGR01473">
    <property type="entry name" value="cyoE_ctaB"/>
    <property type="match status" value="1"/>
</dbReference>
<evidence type="ECO:0000256" key="2">
    <source>
        <dbReference type="ARBA" id="ARBA00004919"/>
    </source>
</evidence>
<keyword evidence="8 11" id="KW-0472">Membrane</keyword>
<evidence type="ECO:0000313" key="12">
    <source>
        <dbReference type="EMBL" id="CAB4750123.1"/>
    </source>
</evidence>
<dbReference type="GO" id="GO:0005886">
    <property type="term" value="C:plasma membrane"/>
    <property type="evidence" value="ECO:0007669"/>
    <property type="project" value="UniProtKB-SubCell"/>
</dbReference>
<dbReference type="AlphaFoldDB" id="A0A6J6YTK7"/>
<dbReference type="Pfam" id="PF01040">
    <property type="entry name" value="UbiA"/>
    <property type="match status" value="1"/>
</dbReference>
<feature type="transmembrane region" description="Helical" evidence="11">
    <location>
        <begin position="153"/>
        <end position="172"/>
    </location>
</feature>
<dbReference type="EMBL" id="CAEZZI010000020">
    <property type="protein sequence ID" value="CAB4750123.1"/>
    <property type="molecule type" value="Genomic_DNA"/>
</dbReference>
<gene>
    <name evidence="12" type="ORF">UFOPK2842_00328</name>
    <name evidence="13" type="ORF">UFOPK3124_00363</name>
    <name evidence="14" type="ORF">UFOPK3480_00370</name>
    <name evidence="15" type="ORF">UFOPK4165_00347</name>
</gene>
<evidence type="ECO:0000256" key="10">
    <source>
        <dbReference type="ARBA" id="ARBA00042475"/>
    </source>
</evidence>
<keyword evidence="5 11" id="KW-0812">Transmembrane</keyword>
<name>A0A6J6YTK7_9ZZZZ</name>
<organism evidence="13">
    <name type="scientific">freshwater metagenome</name>
    <dbReference type="NCBI Taxonomy" id="449393"/>
    <lineage>
        <taxon>unclassified sequences</taxon>
        <taxon>metagenomes</taxon>
        <taxon>ecological metagenomes</taxon>
    </lineage>
</organism>
<keyword evidence="7" id="KW-0350">Heme biosynthesis</keyword>
<dbReference type="InterPro" id="IPR030470">
    <property type="entry name" value="UbiA_prenylTrfase_CS"/>
</dbReference>
<evidence type="ECO:0000313" key="14">
    <source>
        <dbReference type="EMBL" id="CAB4880690.1"/>
    </source>
</evidence>
<feature type="transmembrane region" description="Helical" evidence="11">
    <location>
        <begin position="126"/>
        <end position="146"/>
    </location>
</feature>
<evidence type="ECO:0000256" key="4">
    <source>
        <dbReference type="ARBA" id="ARBA00022679"/>
    </source>
</evidence>
<dbReference type="InterPro" id="IPR044878">
    <property type="entry name" value="UbiA_sf"/>
</dbReference>
<evidence type="ECO:0000256" key="9">
    <source>
        <dbReference type="ARBA" id="ARBA00040810"/>
    </source>
</evidence>
<dbReference type="PANTHER" id="PTHR43448">
    <property type="entry name" value="PROTOHEME IX FARNESYLTRANSFERASE, MITOCHONDRIAL"/>
    <property type="match status" value="1"/>
</dbReference>
<evidence type="ECO:0000313" key="15">
    <source>
        <dbReference type="EMBL" id="CAB5027274.1"/>
    </source>
</evidence>
<dbReference type="PANTHER" id="PTHR43448:SF7">
    <property type="entry name" value="4-HYDROXYBENZOATE SOLANESYLTRANSFERASE"/>
    <property type="match status" value="1"/>
</dbReference>
<dbReference type="InterPro" id="IPR006369">
    <property type="entry name" value="Protohaem_IX_farnesylTrfase"/>
</dbReference>
<keyword evidence="6 11" id="KW-1133">Transmembrane helix</keyword>
<dbReference type="GO" id="GO:0008495">
    <property type="term" value="F:protoheme IX farnesyltransferase activity"/>
    <property type="evidence" value="ECO:0007669"/>
    <property type="project" value="InterPro"/>
</dbReference>
<dbReference type="CDD" id="cd13957">
    <property type="entry name" value="PT_UbiA_Cox10"/>
    <property type="match status" value="1"/>
</dbReference>
<dbReference type="InterPro" id="IPR000537">
    <property type="entry name" value="UbiA_prenyltransferase"/>
</dbReference>
<dbReference type="Gene3D" id="1.10.357.140">
    <property type="entry name" value="UbiA prenyltransferase"/>
    <property type="match status" value="1"/>
</dbReference>
<evidence type="ECO:0000256" key="3">
    <source>
        <dbReference type="ARBA" id="ARBA00022475"/>
    </source>
</evidence>
<dbReference type="EMBL" id="CAFAAY010000015">
    <property type="protein sequence ID" value="CAB4810558.1"/>
    <property type="molecule type" value="Genomic_DNA"/>
</dbReference>
<dbReference type="NCBIfam" id="NF003349">
    <property type="entry name" value="PRK04375.1-2"/>
    <property type="match status" value="1"/>
</dbReference>
<evidence type="ECO:0000313" key="13">
    <source>
        <dbReference type="EMBL" id="CAB4810558.1"/>
    </source>
</evidence>
<evidence type="ECO:0000256" key="7">
    <source>
        <dbReference type="ARBA" id="ARBA00023133"/>
    </source>
</evidence>
<evidence type="ECO:0000256" key="5">
    <source>
        <dbReference type="ARBA" id="ARBA00022692"/>
    </source>
</evidence>
<protein>
    <recommendedName>
        <fullName evidence="9">Protoheme IX farnesyltransferase</fullName>
    </recommendedName>
    <alternativeName>
        <fullName evidence="10">Heme B farnesyltransferase</fullName>
    </alternativeName>
</protein>
<feature type="transmembrane region" description="Helical" evidence="11">
    <location>
        <begin position="288"/>
        <end position="304"/>
    </location>
</feature>
<keyword evidence="4" id="KW-0808">Transferase</keyword>
<accession>A0A6J6YTK7</accession>
<dbReference type="HAMAP" id="MF_00154">
    <property type="entry name" value="CyoE_CtaB"/>
    <property type="match status" value="1"/>
</dbReference>
<evidence type="ECO:0000256" key="1">
    <source>
        <dbReference type="ARBA" id="ARBA00004651"/>
    </source>
</evidence>
<evidence type="ECO:0000256" key="8">
    <source>
        <dbReference type="ARBA" id="ARBA00023136"/>
    </source>
</evidence>
<dbReference type="GO" id="GO:0006783">
    <property type="term" value="P:heme biosynthetic process"/>
    <property type="evidence" value="ECO:0007669"/>
    <property type="project" value="UniProtKB-KW"/>
</dbReference>
<comment type="subcellular location">
    <subcellularLocation>
        <location evidence="1">Cell membrane</location>
        <topology evidence="1">Multi-pass membrane protein</topology>
    </subcellularLocation>
</comment>
<evidence type="ECO:0000256" key="11">
    <source>
        <dbReference type="SAM" id="Phobius"/>
    </source>
</evidence>
<feature type="transmembrane region" description="Helical" evidence="11">
    <location>
        <begin position="98"/>
        <end position="120"/>
    </location>
</feature>
<feature type="transmembrane region" description="Helical" evidence="11">
    <location>
        <begin position="30"/>
        <end position="47"/>
    </location>
</feature>
<dbReference type="PROSITE" id="PS00943">
    <property type="entry name" value="UBIA"/>
    <property type="match status" value="1"/>
</dbReference>